<dbReference type="EMBL" id="JBEPLO010000038">
    <property type="protein sequence ID" value="MET3559177.1"/>
    <property type="molecule type" value="Genomic_DNA"/>
</dbReference>
<gene>
    <name evidence="1" type="ORF">ABID29_002327</name>
</gene>
<protein>
    <submittedName>
        <fullName evidence="1">Uncharacterized protein</fullName>
    </submittedName>
</protein>
<name>A0ABV2FKW1_9STRE</name>
<accession>A0ABV2FKW1</accession>
<proteinExistence type="predicted"/>
<reference evidence="1 2" key="1">
    <citation type="submission" date="2024-06" db="EMBL/GenBank/DDBJ databases">
        <title>Genomic Encyclopedia of Type Strains, Phase IV (KMG-IV): sequencing the most valuable type-strain genomes for metagenomic binning, comparative biology and taxonomic classification.</title>
        <authorList>
            <person name="Goeker M."/>
        </authorList>
    </citation>
    <scope>NUCLEOTIDE SEQUENCE [LARGE SCALE GENOMIC DNA]</scope>
    <source>
        <strain evidence="1 2">DSM 28303</strain>
    </source>
</reference>
<dbReference type="RefSeq" id="WP_354366262.1">
    <property type="nucleotide sequence ID" value="NZ_JBEPLO010000038.1"/>
</dbReference>
<evidence type="ECO:0000313" key="2">
    <source>
        <dbReference type="Proteomes" id="UP001549122"/>
    </source>
</evidence>
<evidence type="ECO:0000313" key="1">
    <source>
        <dbReference type="EMBL" id="MET3559177.1"/>
    </source>
</evidence>
<sequence>MIWVKDVELIGGGPEGGAEVWLTDGTFVCCCFAWPYYGKIGDVYDDGPITWLMTDDVERSDVDFPILKHLGNWEHFVVGKLVDRHRELIQVGEFLFDMEDTIPKDIQEGEYVEFKADRPDIY</sequence>
<dbReference type="Proteomes" id="UP001549122">
    <property type="component" value="Unassembled WGS sequence"/>
</dbReference>
<organism evidence="1 2">
    <name type="scientific">Streptococcus rupicaprae</name>
    <dbReference type="NCBI Taxonomy" id="759619"/>
    <lineage>
        <taxon>Bacteria</taxon>
        <taxon>Bacillati</taxon>
        <taxon>Bacillota</taxon>
        <taxon>Bacilli</taxon>
        <taxon>Lactobacillales</taxon>
        <taxon>Streptococcaceae</taxon>
        <taxon>Streptococcus</taxon>
    </lineage>
</organism>
<comment type="caution">
    <text evidence="1">The sequence shown here is derived from an EMBL/GenBank/DDBJ whole genome shotgun (WGS) entry which is preliminary data.</text>
</comment>
<keyword evidence="2" id="KW-1185">Reference proteome</keyword>